<evidence type="ECO:0000313" key="2">
    <source>
        <dbReference type="Proteomes" id="UP001148662"/>
    </source>
</evidence>
<evidence type="ECO:0000313" key="1">
    <source>
        <dbReference type="EMBL" id="KAJ3536574.1"/>
    </source>
</evidence>
<protein>
    <submittedName>
        <fullName evidence="1">Uncharacterized protein</fullName>
    </submittedName>
</protein>
<reference evidence="1" key="1">
    <citation type="submission" date="2022-07" db="EMBL/GenBank/DDBJ databases">
        <title>Genome Sequence of Phlebia brevispora.</title>
        <authorList>
            <person name="Buettner E."/>
        </authorList>
    </citation>
    <scope>NUCLEOTIDE SEQUENCE</scope>
    <source>
        <strain evidence="1">MPL23</strain>
    </source>
</reference>
<accession>A0ACC1SC81</accession>
<dbReference type="EMBL" id="JANHOG010001469">
    <property type="protein sequence ID" value="KAJ3536574.1"/>
    <property type="molecule type" value="Genomic_DNA"/>
</dbReference>
<gene>
    <name evidence="1" type="ORF">NM688_g6818</name>
</gene>
<dbReference type="Proteomes" id="UP001148662">
    <property type="component" value="Unassembled WGS sequence"/>
</dbReference>
<proteinExistence type="predicted"/>
<comment type="caution">
    <text evidence="1">The sequence shown here is derived from an EMBL/GenBank/DDBJ whole genome shotgun (WGS) entry which is preliminary data.</text>
</comment>
<sequence length="416" mass="45140">MHISGSSAFSTRTSVDSPAYDASEEDNDPLTDSGASVVSLSSLSSALPTRARGTSTSTTTPANSRPVPRHALTSSDLEGDEGVDSPTYDGDIESSTTAGPDDHPRSLHRDPRGAHQHIHAAMRTVTGSLPLSKSPPSITSFDPFSPCADTTSCRHRPEALIAAHPSRPTEPSPAHISKAAFDPAKLTPEDIVAWFREMIDGPGLKVGGKMYKINEPPKHRPVRIYADGVYDLFHFGHSLQLRQAKLAFPDVPPPDKSDGTPADGEWTPGVYLLAGVNSDEQCEEHKNKTVMTHAERVQSDLCVVLQYKIDYVAHDADPYGSAGHDDVYSFCKMQGKFLPTRRTPGISTSDLLARLVSGYRHRIFDKKLAKMGMHQLMAEGSDWDESRSASVDASRVASRAESPSGERDNKDKQTQI</sequence>
<keyword evidence="2" id="KW-1185">Reference proteome</keyword>
<organism evidence="1 2">
    <name type="scientific">Phlebia brevispora</name>
    <dbReference type="NCBI Taxonomy" id="194682"/>
    <lineage>
        <taxon>Eukaryota</taxon>
        <taxon>Fungi</taxon>
        <taxon>Dikarya</taxon>
        <taxon>Basidiomycota</taxon>
        <taxon>Agaricomycotina</taxon>
        <taxon>Agaricomycetes</taxon>
        <taxon>Polyporales</taxon>
        <taxon>Meruliaceae</taxon>
        <taxon>Phlebia</taxon>
    </lineage>
</organism>
<name>A0ACC1SC81_9APHY</name>